<evidence type="ECO:0000259" key="3">
    <source>
        <dbReference type="Pfam" id="PF19081"/>
    </source>
</evidence>
<dbReference type="InterPro" id="IPR044023">
    <property type="entry name" value="Ig_7"/>
</dbReference>
<feature type="signal peptide" evidence="2">
    <location>
        <begin position="1"/>
        <end position="30"/>
    </location>
</feature>
<proteinExistence type="predicted"/>
<dbReference type="RefSeq" id="WP_394332913.1">
    <property type="nucleotide sequence ID" value="NZ_FRBT01000010.1"/>
</dbReference>
<feature type="chain" id="PRO_5012138875" description="Ig-like domain-containing protein" evidence="2">
    <location>
        <begin position="31"/>
        <end position="2029"/>
    </location>
</feature>
<dbReference type="STRING" id="946677.SAMN05444484_110137"/>
<organism evidence="4 5">
    <name type="scientific">Flavobacterium chilense</name>
    <dbReference type="NCBI Taxonomy" id="946677"/>
    <lineage>
        <taxon>Bacteria</taxon>
        <taxon>Pseudomonadati</taxon>
        <taxon>Bacteroidota</taxon>
        <taxon>Flavobacteriia</taxon>
        <taxon>Flavobacteriales</taxon>
        <taxon>Flavobacteriaceae</taxon>
        <taxon>Flavobacterium</taxon>
    </lineage>
</organism>
<dbReference type="EMBL" id="FRBT01000010">
    <property type="protein sequence ID" value="SHM83168.1"/>
    <property type="molecule type" value="Genomic_DNA"/>
</dbReference>
<feature type="region of interest" description="Disordered" evidence="1">
    <location>
        <begin position="286"/>
        <end position="318"/>
    </location>
</feature>
<keyword evidence="5" id="KW-1185">Reference proteome</keyword>
<dbReference type="Pfam" id="PF19081">
    <property type="entry name" value="Ig_7"/>
    <property type="match status" value="3"/>
</dbReference>
<dbReference type="Proteomes" id="UP000184028">
    <property type="component" value="Unassembled WGS sequence"/>
</dbReference>
<reference evidence="5" key="1">
    <citation type="submission" date="2016-11" db="EMBL/GenBank/DDBJ databases">
        <authorList>
            <person name="Varghese N."/>
            <person name="Submissions S."/>
        </authorList>
    </citation>
    <scope>NUCLEOTIDE SEQUENCE [LARGE SCALE GENOMIC DNA]</scope>
    <source>
        <strain evidence="5">DSM 24724</strain>
    </source>
</reference>
<feature type="domain" description="Ig-like" evidence="3">
    <location>
        <begin position="789"/>
        <end position="871"/>
    </location>
</feature>
<evidence type="ECO:0000256" key="1">
    <source>
        <dbReference type="SAM" id="MobiDB-lite"/>
    </source>
</evidence>
<feature type="region of interest" description="Disordered" evidence="1">
    <location>
        <begin position="444"/>
        <end position="469"/>
    </location>
</feature>
<evidence type="ECO:0000313" key="4">
    <source>
        <dbReference type="EMBL" id="SHM83168.1"/>
    </source>
</evidence>
<evidence type="ECO:0000256" key="2">
    <source>
        <dbReference type="SAM" id="SignalP"/>
    </source>
</evidence>
<accession>A0A1M7LY21</accession>
<feature type="domain" description="Ig-like" evidence="3">
    <location>
        <begin position="878"/>
        <end position="956"/>
    </location>
</feature>
<name>A0A1M7LY21_9FLAO</name>
<sequence>MRNFTFRKFNSFKLISLVLLFTLTSISSFAQVCGTPGGDGPVTISSSINTYYPISGNITLNAGAQSILLGKVPTTDSYGNNFGSTQISTGDLILIIQMQDATIDFSNSSNYGSGTTNSGPDALGGTGFTSIGNTGIFEYVIATNSVPLTGGNLTFKGTGTGGGVLNSFYNADATTSRGKRTFQIVRVPQYSNLTLTSNITTPPFNGVAGGVIAFNVSGTFNFGGYIIDGNARGFRGGYSPKADSNANDSKTYVGLSTDNKISGKGEGMAGTPRYMWDGYNEVNNGVEGMPGGSSGRGAPANAGGGGNDHNTGGGGGGNGGFGGLGGAGWQGGGGDLFPAYTGGGRPGFKSYLTATSFPRLIMGGGGGAGDANNASTGVKGGVGGAIILINAGTVLGNGFIYANGGNGAAGTYSGSPDGAGGGGAGGTVLLNVSNNSTANIKIEANGGKGGNTENDDNNEHGPGGGGGGGIISHNLSGTVTITTSVIGGLAGKSNAGKGINHGAVNGTAGYVSTFTTQDVPQNLQINSNCFPVLETKVKSLANASACNSIGEKVSYEIQIKNTAGGNAAGVFLDFSFPTGIEFDSATASYSTDATGPSGTLTNTASANNPLFGGFNIAQNGIVTITLVGKVATSIAAGTYSSNAQALYLDPTRTTVDSNRKITALVNAYGSANKKYEGANQADVPGTNFNGTSVTVDDITILALPATPTTTITQSSCATPTGTITVNTPANGTGISYTLRGSNPVTAPVSNTTGVFSGLVPNSYTVTTTNAQGCTSLPTGSMVINTVAGAPTTTGVSICQGGSGVLTATSTCSGSANIEWYTVASGGSPIYTGSNFNPVGVTGSGLSDTNTARTVTYYAACAGASNCRAATNFVINAIPTITVTTPASRCDAGTVTLGAAASAGTINWYASSTGGSSLGTGTSFTTPSLSTTTTYYVDATNNGCTTGTRTAVVATINTRPTINSTTESSRCGAGTLTLQATASTGATINWYADPTVVTPLGTGTSFTTPNLSTTTTYYVGATTPEGCTTTSRIAVAAVVNNASTIVFTSGTQNPTVCSGTAIPSAVYTFGGSATNATVTNLPTGLTAFVDSNAKTVTISGTPSASGTYTITTVGHTTPCVAATINGAVTVNTTPAPTISAITQPTCSTATGNFTITNFDGAYSYTITPSTGVVRTGNSVVASTGNYSITASANGCISGTTSFTINSQPATPIKPTIVTTGATCSANGSSTISNYASGLTYTFTPAGPSVGTTGAITGMTVGTSYTVTAKNATCTSVVSDSFSNATMLVTPAKPTIVTTAASCSADASSTISNYASGLTYTFTPTGPSVGTTGAITGMTVGTSYTVTAKNATCTSVASDSFSNAAMLATPAKPTIVTTAASCSADASSTISNYTSGLTYTFTPAGPSVGTTGIITGMTVGTSYIVKAANATCTSVVSDSFSNTAMLATPAKPTIVTTAASCSADASSTISNYASGLTYTFTPTGPSVGTTGIITGMTVGTSYTVTAKNATCTSVVSDSFSNAAMLVTPAKPTIVTTAVSCSADASSTISNYASGLTYTFTPVGPSVGTTGIITGMTVGTNYTVTAKNATCTSVASDSFSNTAMLATPAKPTIVTTAASCLADASSTISNYTSGLTYTFTPVGPSVGTTGAIIGMTVGTSYTVTAKNTSNCTSVASDSFSNAAMLATPAKPTIVTTGATCSDDASSTISNYTSGLTYTFTPAGPSVGTTGAITGMTVGTSYTVTAKNATCTSVVSDSFSNAAMLATPATPSISSINQLTCSGATGSFTISNYDSANTYNITPAGATLNTITGVVTAEVGTYNVTATLNNCTSGISTVVIDSKICANDDKTYPNQTSGTTVTTVGNVTTNDTLNGQIVTSANTNITPKTTGPLSVDANGELTLAANTPSGTYTIDYTICEEGAASNCSTATATVVVGNTLVANDDKTYPNQTSGTTVTTVGNVTTNDTLNGQIVTSSNTNVTPKTTGPLSVDANGELTLAPNTPSGTYTIDYTICEEGAASNCSTATATVVVG</sequence>
<feature type="non-terminal residue" evidence="4">
    <location>
        <position position="2029"/>
    </location>
</feature>
<feature type="domain" description="Ig-like" evidence="3">
    <location>
        <begin position="959"/>
        <end position="1039"/>
    </location>
</feature>
<protein>
    <recommendedName>
        <fullName evidence="3">Ig-like domain-containing protein</fullName>
    </recommendedName>
</protein>
<gene>
    <name evidence="4" type="ORF">SAMN05444484_110137</name>
</gene>
<keyword evidence="2" id="KW-0732">Signal</keyword>
<evidence type="ECO:0000313" key="5">
    <source>
        <dbReference type="Proteomes" id="UP000184028"/>
    </source>
</evidence>
<feature type="compositionally biased region" description="Gly residues" evidence="1">
    <location>
        <begin position="302"/>
        <end position="318"/>
    </location>
</feature>